<dbReference type="EMBL" id="JBCLYO010000018">
    <property type="protein sequence ID" value="KAL0081222.1"/>
    <property type="molecule type" value="Genomic_DNA"/>
</dbReference>
<comment type="caution">
    <text evidence="2">The sequence shown here is derived from an EMBL/GenBank/DDBJ whole genome shotgun (WGS) entry which is preliminary data.</text>
</comment>
<protein>
    <submittedName>
        <fullName evidence="2">Uncharacterized protein</fullName>
    </submittedName>
</protein>
<evidence type="ECO:0000313" key="3">
    <source>
        <dbReference type="Proteomes" id="UP001448207"/>
    </source>
</evidence>
<proteinExistence type="predicted"/>
<feature type="transmembrane region" description="Helical" evidence="1">
    <location>
        <begin position="45"/>
        <end position="67"/>
    </location>
</feature>
<evidence type="ECO:0000256" key="1">
    <source>
        <dbReference type="SAM" id="Phobius"/>
    </source>
</evidence>
<name>A0ABR3ATB0_PHYBL</name>
<organism evidence="2 3">
    <name type="scientific">Phycomyces blakesleeanus</name>
    <dbReference type="NCBI Taxonomy" id="4837"/>
    <lineage>
        <taxon>Eukaryota</taxon>
        <taxon>Fungi</taxon>
        <taxon>Fungi incertae sedis</taxon>
        <taxon>Mucoromycota</taxon>
        <taxon>Mucoromycotina</taxon>
        <taxon>Mucoromycetes</taxon>
        <taxon>Mucorales</taxon>
        <taxon>Phycomycetaceae</taxon>
        <taxon>Phycomyces</taxon>
    </lineage>
</organism>
<dbReference type="Proteomes" id="UP001448207">
    <property type="component" value="Unassembled WGS sequence"/>
</dbReference>
<keyword evidence="1" id="KW-0812">Transmembrane</keyword>
<evidence type="ECO:0000313" key="2">
    <source>
        <dbReference type="EMBL" id="KAL0081222.1"/>
    </source>
</evidence>
<keyword evidence="3" id="KW-1185">Reference proteome</keyword>
<gene>
    <name evidence="2" type="ORF">J3Q64DRAFT_1194360</name>
</gene>
<accession>A0ABR3ATB0</accession>
<keyword evidence="1" id="KW-0472">Membrane</keyword>
<sequence length="85" mass="9874">MSGGWGEIERELTRSLITCNLSPFLSLSLSILLPCGFWLGFLVSWFLYCTVLYCTTFYYVLCMYYVCTCTFICKIYNCLTEPLKL</sequence>
<feature type="transmembrane region" description="Helical" evidence="1">
    <location>
        <begin position="21"/>
        <end position="39"/>
    </location>
</feature>
<reference evidence="2 3" key="1">
    <citation type="submission" date="2024-04" db="EMBL/GenBank/DDBJ databases">
        <title>Symmetric and asymmetric DNA N6-adenine methylation regulates different biological responses in Mucorales.</title>
        <authorList>
            <consortium name="Lawrence Berkeley National Laboratory"/>
            <person name="Lax C."/>
            <person name="Mondo S.J."/>
            <person name="Osorio-Concepcion M."/>
            <person name="Muszewska A."/>
            <person name="Corrochano-Luque M."/>
            <person name="Gutierrez G."/>
            <person name="Riley R."/>
            <person name="Lipzen A."/>
            <person name="Guo J."/>
            <person name="Hundley H."/>
            <person name="Amirebrahimi M."/>
            <person name="Ng V."/>
            <person name="Lorenzo-Gutierrez D."/>
            <person name="Binder U."/>
            <person name="Yang J."/>
            <person name="Song Y."/>
            <person name="Canovas D."/>
            <person name="Navarro E."/>
            <person name="Freitag M."/>
            <person name="Gabaldon T."/>
            <person name="Grigoriev I.V."/>
            <person name="Corrochano L.M."/>
            <person name="Nicolas F.E."/>
            <person name="Garre V."/>
        </authorList>
    </citation>
    <scope>NUCLEOTIDE SEQUENCE [LARGE SCALE GENOMIC DNA]</scope>
    <source>
        <strain evidence="2 3">L51</strain>
    </source>
</reference>
<keyword evidence="1" id="KW-1133">Transmembrane helix</keyword>